<dbReference type="InterPro" id="IPR001387">
    <property type="entry name" value="Cro/C1-type_HTH"/>
</dbReference>
<dbReference type="AlphaFoldDB" id="A0A8E2LCJ5"/>
<dbReference type="Gene3D" id="1.10.260.40">
    <property type="entry name" value="lambda repressor-like DNA-binding domains"/>
    <property type="match status" value="1"/>
</dbReference>
<dbReference type="CDD" id="cd00093">
    <property type="entry name" value="HTH_XRE"/>
    <property type="match status" value="1"/>
</dbReference>
<evidence type="ECO:0000313" key="4">
    <source>
        <dbReference type="Proteomes" id="UP000189761"/>
    </source>
</evidence>
<gene>
    <name evidence="3" type="ORF">BWZ43_25065</name>
</gene>
<dbReference type="SMART" id="SM00530">
    <property type="entry name" value="HTH_XRE"/>
    <property type="match status" value="1"/>
</dbReference>
<organism evidence="3 4">
    <name type="scientific">Heyndrickxia oleronia</name>
    <dbReference type="NCBI Taxonomy" id="38875"/>
    <lineage>
        <taxon>Bacteria</taxon>
        <taxon>Bacillati</taxon>
        <taxon>Bacillota</taxon>
        <taxon>Bacilli</taxon>
        <taxon>Bacillales</taxon>
        <taxon>Bacillaceae</taxon>
        <taxon>Heyndrickxia</taxon>
    </lineage>
</organism>
<proteinExistence type="predicted"/>
<comment type="caution">
    <text evidence="3">The sequence shown here is derived from an EMBL/GenBank/DDBJ whole genome shotgun (WGS) entry which is preliminary data.</text>
</comment>
<evidence type="ECO:0000313" key="3">
    <source>
        <dbReference type="EMBL" id="OOP65369.1"/>
    </source>
</evidence>
<protein>
    <recommendedName>
        <fullName evidence="2">HTH cro/C1-type domain-containing protein</fullName>
    </recommendedName>
</protein>
<dbReference type="InterPro" id="IPR019734">
    <property type="entry name" value="TPR_rpt"/>
</dbReference>
<dbReference type="GO" id="GO:0003677">
    <property type="term" value="F:DNA binding"/>
    <property type="evidence" value="ECO:0007669"/>
    <property type="project" value="InterPro"/>
</dbReference>
<sequence length="421" mass="49585">MNIGAIIKLNRINQNLTQEDLADGIISISYLSKIENGKIEPNEEVIKLLCRKLGIQVNNQIDDSIREKCHEWFRLLLTSSDIAELKKMFVEITELLKVIHNSELQILVNIHMIRYYLKIGDTDNAIQKVNSLKDVSGTFNNLQKYYWYKFNGNYYSIIEEENEALHNYTLAEDLIPSIELSQEEVADLQYALSVTYSKFRLTSEAQSYANKALEYYRQVYHFSRCAECHLVLGICYRRINNHDKAIKNYNLAKQLAESTDKKEIILLTHLNIGYLYFVKEDTTEAIKHLDIIINDNESPIHMRLYAITSIIGKCYSINNLEETRKRIQQGLDLINSDNRSKYLAFYYEILCHLYLIDERNEEFEELMVNKFIPYLKDTKNHAKLTEFSEMLGNYFWKKHKYKNAATYYNLVNNSYKKIIQI</sequence>
<accession>A0A8E2LCJ5</accession>
<reference evidence="3 4" key="1">
    <citation type="submission" date="2017-01" db="EMBL/GenBank/DDBJ databases">
        <title>Draft genome sequence of Bacillus oleronius.</title>
        <authorList>
            <person name="Allam M."/>
        </authorList>
    </citation>
    <scope>NUCLEOTIDE SEQUENCE [LARGE SCALE GENOMIC DNA]</scope>
    <source>
        <strain evidence="3 4">DSM 9356</strain>
    </source>
</reference>
<dbReference type="PANTHER" id="PTHR37038">
    <property type="entry name" value="TRANSCRIPTIONAL REGULATOR-RELATED"/>
    <property type="match status" value="1"/>
</dbReference>
<dbReference type="Gene3D" id="1.25.40.10">
    <property type="entry name" value="Tetratricopeptide repeat domain"/>
    <property type="match status" value="1"/>
</dbReference>
<evidence type="ECO:0000256" key="1">
    <source>
        <dbReference type="PROSITE-ProRule" id="PRU00339"/>
    </source>
</evidence>
<dbReference type="RefSeq" id="WP_071977425.1">
    <property type="nucleotide sequence ID" value="NZ_CP065424.1"/>
</dbReference>
<dbReference type="PROSITE" id="PS50005">
    <property type="entry name" value="TPR"/>
    <property type="match status" value="1"/>
</dbReference>
<name>A0A8E2LCJ5_9BACI</name>
<keyword evidence="1" id="KW-0802">TPR repeat</keyword>
<feature type="repeat" description="TPR" evidence="1">
    <location>
        <begin position="226"/>
        <end position="259"/>
    </location>
</feature>
<dbReference type="SUPFAM" id="SSF47413">
    <property type="entry name" value="lambda repressor-like DNA-binding domains"/>
    <property type="match status" value="1"/>
</dbReference>
<dbReference type="InterPro" id="IPR010982">
    <property type="entry name" value="Lambda_DNA-bd_dom_sf"/>
</dbReference>
<dbReference type="Proteomes" id="UP000189761">
    <property type="component" value="Unassembled WGS sequence"/>
</dbReference>
<evidence type="ECO:0000259" key="2">
    <source>
        <dbReference type="PROSITE" id="PS50943"/>
    </source>
</evidence>
<dbReference type="InterPro" id="IPR011990">
    <property type="entry name" value="TPR-like_helical_dom_sf"/>
</dbReference>
<dbReference type="PROSITE" id="PS50943">
    <property type="entry name" value="HTH_CROC1"/>
    <property type="match status" value="1"/>
</dbReference>
<dbReference type="Pfam" id="PF13181">
    <property type="entry name" value="TPR_8"/>
    <property type="match status" value="1"/>
</dbReference>
<dbReference type="SMART" id="SM00028">
    <property type="entry name" value="TPR"/>
    <property type="match status" value="4"/>
</dbReference>
<dbReference type="SUPFAM" id="SSF48452">
    <property type="entry name" value="TPR-like"/>
    <property type="match status" value="1"/>
</dbReference>
<dbReference type="EMBL" id="MTLA01000500">
    <property type="protein sequence ID" value="OOP65369.1"/>
    <property type="molecule type" value="Genomic_DNA"/>
</dbReference>
<dbReference type="Pfam" id="PF01381">
    <property type="entry name" value="HTH_3"/>
    <property type="match status" value="1"/>
</dbReference>
<dbReference type="InterPro" id="IPR053163">
    <property type="entry name" value="HTH-type_regulator_Rgg"/>
</dbReference>
<feature type="domain" description="HTH cro/C1-type" evidence="2">
    <location>
        <begin position="7"/>
        <end position="60"/>
    </location>
</feature>
<keyword evidence="4" id="KW-1185">Reference proteome</keyword>